<evidence type="ECO:0000313" key="4">
    <source>
        <dbReference type="Proteomes" id="UP000619033"/>
    </source>
</evidence>
<gene>
    <name evidence="3" type="ORF">JI744_04210</name>
</gene>
<dbReference type="SUPFAM" id="SSF69786">
    <property type="entry name" value="YggU-like"/>
    <property type="match status" value="1"/>
</dbReference>
<dbReference type="EMBL" id="JAESVP010000002">
    <property type="protein sequence ID" value="MBL4927302.1"/>
    <property type="molecule type" value="Genomic_DNA"/>
</dbReference>
<name>A0A8J7ST92_9RHOB</name>
<keyword evidence="4" id="KW-1185">Reference proteome</keyword>
<comment type="caution">
    <text evidence="3">The sequence shown here is derived from an EMBL/GenBank/DDBJ whole genome shotgun (WGS) entry which is preliminary data.</text>
</comment>
<proteinExistence type="inferred from homology"/>
<dbReference type="HAMAP" id="MF_00634">
    <property type="entry name" value="UPF0235"/>
    <property type="match status" value="1"/>
</dbReference>
<dbReference type="InterPro" id="IPR003746">
    <property type="entry name" value="DUF167"/>
</dbReference>
<evidence type="ECO:0000256" key="2">
    <source>
        <dbReference type="HAMAP-Rule" id="MF_00634"/>
    </source>
</evidence>
<dbReference type="Proteomes" id="UP000619033">
    <property type="component" value="Unassembled WGS sequence"/>
</dbReference>
<evidence type="ECO:0000313" key="3">
    <source>
        <dbReference type="EMBL" id="MBL4927302.1"/>
    </source>
</evidence>
<comment type="similarity">
    <text evidence="1 2">Belongs to the UPF0235 family.</text>
</comment>
<dbReference type="PANTHER" id="PTHR13420:SF7">
    <property type="entry name" value="UPF0235 PROTEIN C15ORF40"/>
    <property type="match status" value="1"/>
</dbReference>
<reference evidence="3" key="1">
    <citation type="submission" date="2021-01" db="EMBL/GenBank/DDBJ databases">
        <title>Genome seq and assembly of Tabrizicola sp. KVB23.</title>
        <authorList>
            <person name="Chhetri G."/>
        </authorList>
    </citation>
    <scope>NUCLEOTIDE SEQUENCE</scope>
    <source>
        <strain evidence="3">KVB23</strain>
    </source>
</reference>
<dbReference type="AlphaFoldDB" id="A0A8J7ST92"/>
<dbReference type="Pfam" id="PF02594">
    <property type="entry name" value="DUF167"/>
    <property type="match status" value="1"/>
</dbReference>
<dbReference type="Gene3D" id="3.30.1200.10">
    <property type="entry name" value="YggU-like"/>
    <property type="match status" value="1"/>
</dbReference>
<dbReference type="SMART" id="SM01152">
    <property type="entry name" value="DUF167"/>
    <property type="match status" value="1"/>
</dbReference>
<evidence type="ECO:0000256" key="1">
    <source>
        <dbReference type="ARBA" id="ARBA00010364"/>
    </source>
</evidence>
<dbReference type="InterPro" id="IPR036591">
    <property type="entry name" value="YggU-like_sf"/>
</dbReference>
<dbReference type="RefSeq" id="WP_202658446.1">
    <property type="nucleotide sequence ID" value="NZ_JAESVP010000002.1"/>
</dbReference>
<sequence length="85" mass="9071">MKRGEWADMAVPGTEFSLRVTPAVRRNALDRAEDGTIRAHVTAAPEDGKATAAVAALLATALGVAKSRLVLVRGVTSREKVFRLE</sequence>
<dbReference type="PANTHER" id="PTHR13420">
    <property type="entry name" value="UPF0235 PROTEIN C15ORF40"/>
    <property type="match status" value="1"/>
</dbReference>
<organism evidence="3 4">
    <name type="scientific">Fuscibacter oryzae</name>
    <dbReference type="NCBI Taxonomy" id="2803939"/>
    <lineage>
        <taxon>Bacteria</taxon>
        <taxon>Pseudomonadati</taxon>
        <taxon>Pseudomonadota</taxon>
        <taxon>Alphaproteobacteria</taxon>
        <taxon>Rhodobacterales</taxon>
        <taxon>Paracoccaceae</taxon>
        <taxon>Fuscibacter</taxon>
    </lineage>
</organism>
<dbReference type="NCBIfam" id="TIGR00251">
    <property type="entry name" value="DUF167 family protein"/>
    <property type="match status" value="1"/>
</dbReference>
<accession>A0A8J7ST92</accession>
<dbReference type="GO" id="GO:0005737">
    <property type="term" value="C:cytoplasm"/>
    <property type="evidence" value="ECO:0007669"/>
    <property type="project" value="TreeGrafter"/>
</dbReference>
<protein>
    <recommendedName>
        <fullName evidence="2">UPF0235 protein JI744_04210</fullName>
    </recommendedName>
</protein>